<dbReference type="PANTHER" id="PTHR43762">
    <property type="entry name" value="L-GULONOLACTONE OXIDASE"/>
    <property type="match status" value="1"/>
</dbReference>
<accession>A0A1M6LX96</accession>
<dbReference type="InterPro" id="IPR016166">
    <property type="entry name" value="FAD-bd_PCMH"/>
</dbReference>
<dbReference type="PANTHER" id="PTHR43762:SF1">
    <property type="entry name" value="D-ARABINONO-1,4-LACTONE OXIDASE"/>
    <property type="match status" value="1"/>
</dbReference>
<dbReference type="PROSITE" id="PS51387">
    <property type="entry name" value="FAD_PCMH"/>
    <property type="match status" value="1"/>
</dbReference>
<feature type="domain" description="FAD-binding PCMH-type" evidence="1">
    <location>
        <begin position="12"/>
        <end position="180"/>
    </location>
</feature>
<proteinExistence type="predicted"/>
<evidence type="ECO:0000259" key="1">
    <source>
        <dbReference type="PROSITE" id="PS51387"/>
    </source>
</evidence>
<dbReference type="Proteomes" id="UP000183994">
    <property type="component" value="Unassembled WGS sequence"/>
</dbReference>
<dbReference type="GO" id="GO:0071949">
    <property type="term" value="F:FAD binding"/>
    <property type="evidence" value="ECO:0007669"/>
    <property type="project" value="InterPro"/>
</dbReference>
<dbReference type="Gene3D" id="3.30.465.10">
    <property type="match status" value="1"/>
</dbReference>
<dbReference type="InterPro" id="IPR010031">
    <property type="entry name" value="FAD_lactone_oxidase-like"/>
</dbReference>
<evidence type="ECO:0000313" key="3">
    <source>
        <dbReference type="Proteomes" id="UP000183994"/>
    </source>
</evidence>
<organism evidence="2 3">
    <name type="scientific">Desulfatibacillum alkenivorans DSM 16219</name>
    <dbReference type="NCBI Taxonomy" id="1121393"/>
    <lineage>
        <taxon>Bacteria</taxon>
        <taxon>Pseudomonadati</taxon>
        <taxon>Thermodesulfobacteriota</taxon>
        <taxon>Desulfobacteria</taxon>
        <taxon>Desulfobacterales</taxon>
        <taxon>Desulfatibacillaceae</taxon>
        <taxon>Desulfatibacillum</taxon>
    </lineage>
</organism>
<name>A0A1M6LX96_9BACT</name>
<dbReference type="InterPro" id="IPR016169">
    <property type="entry name" value="FAD-bd_PCMH_sub2"/>
</dbReference>
<dbReference type="AlphaFoldDB" id="A0A1M6LX96"/>
<dbReference type="RefSeq" id="WP_073475707.1">
    <property type="nucleotide sequence ID" value="NZ_FQZU01000011.1"/>
</dbReference>
<sequence length="445" mass="48960">MTACQYPSWGRLDFGPQHGERIPAENFSLDALASSPPYLPYGNGRSYGDSCLNTQGALLDCRGLSKILDFDEKTGVIKCQAGVLLSQILDHALPKGWILPVTPGTRFVTIGGCIANDVHGKNHHQAGTFGRHALCFELKRSNGETLLCSPEENPDLFRATIGGLGLTGLISWAEIQLSPCQNPVIHQETLKFSGLDGFFDLSEESDANHEFTVAWVDCLARGKSLGRGHFIRGNYSPATPGKSAGPRTIQMPFDPPFSLVNKLSLRAFNSLYYNRQAAPKKSRIVPCRTFFYPLDAIEHWNRLYGKKGFYQYQCVIPPESSREGVREILDRIAAAGIGSFLAVLKRFGNITSPGLLSFPRPGVTLALDFPNQGPKTLALFNKLDQVAAQAGGALYPAKDARMSPKMFRLSFPALEKFLPHVDPAFSSCFWRRQIMGAGNKICDFR</sequence>
<dbReference type="InterPro" id="IPR036318">
    <property type="entry name" value="FAD-bd_PCMH-like_sf"/>
</dbReference>
<dbReference type="InterPro" id="IPR006094">
    <property type="entry name" value="Oxid_FAD_bind_N"/>
</dbReference>
<dbReference type="GO" id="GO:0016899">
    <property type="term" value="F:oxidoreductase activity, acting on the CH-OH group of donors, oxygen as acceptor"/>
    <property type="evidence" value="ECO:0007669"/>
    <property type="project" value="InterPro"/>
</dbReference>
<dbReference type="EMBL" id="FQZU01000011">
    <property type="protein sequence ID" value="SHJ75800.1"/>
    <property type="molecule type" value="Genomic_DNA"/>
</dbReference>
<dbReference type="OrthoDB" id="143770at2"/>
<dbReference type="SUPFAM" id="SSF56176">
    <property type="entry name" value="FAD-binding/transporter-associated domain-like"/>
    <property type="match status" value="1"/>
</dbReference>
<keyword evidence="3" id="KW-1185">Reference proteome</keyword>
<gene>
    <name evidence="2" type="ORF">SAMN02745216_02212</name>
</gene>
<dbReference type="Pfam" id="PF01565">
    <property type="entry name" value="FAD_binding_4"/>
    <property type="match status" value="1"/>
</dbReference>
<dbReference type="STRING" id="1121393.SAMN02745216_02212"/>
<evidence type="ECO:0000313" key="2">
    <source>
        <dbReference type="EMBL" id="SHJ75800.1"/>
    </source>
</evidence>
<reference evidence="3" key="1">
    <citation type="submission" date="2016-11" db="EMBL/GenBank/DDBJ databases">
        <authorList>
            <person name="Varghese N."/>
            <person name="Submissions S."/>
        </authorList>
    </citation>
    <scope>NUCLEOTIDE SEQUENCE [LARGE SCALE GENOMIC DNA]</scope>
    <source>
        <strain evidence="3">DSM 16219</strain>
    </source>
</reference>
<protein>
    <submittedName>
        <fullName evidence="2">FAD/FMN-containing dehydrogenase</fullName>
    </submittedName>
</protein>